<gene>
    <name evidence="1" type="ORF">RGCCGE502_33746</name>
</gene>
<dbReference type="Proteomes" id="UP000014411">
    <property type="component" value="Unassembled WGS sequence"/>
</dbReference>
<organism evidence="1 2">
    <name type="scientific">Rhizobium grahamii CCGE 502</name>
    <dbReference type="NCBI Taxonomy" id="990285"/>
    <lineage>
        <taxon>Bacteria</taxon>
        <taxon>Pseudomonadati</taxon>
        <taxon>Pseudomonadota</taxon>
        <taxon>Alphaproteobacteria</taxon>
        <taxon>Hyphomicrobiales</taxon>
        <taxon>Rhizobiaceae</taxon>
        <taxon>Rhizobium/Agrobacterium group</taxon>
        <taxon>Rhizobium</taxon>
    </lineage>
</organism>
<accession>S3H3Y9</accession>
<evidence type="ECO:0000313" key="2">
    <source>
        <dbReference type="Proteomes" id="UP000014411"/>
    </source>
</evidence>
<dbReference type="EMBL" id="AEYE02000038">
    <property type="protein sequence ID" value="EPE93857.1"/>
    <property type="molecule type" value="Genomic_DNA"/>
</dbReference>
<comment type="caution">
    <text evidence="1">The sequence shown here is derived from an EMBL/GenBank/DDBJ whole genome shotgun (WGS) entry which is preliminary data.</text>
</comment>
<evidence type="ECO:0000313" key="1">
    <source>
        <dbReference type="EMBL" id="EPE93857.1"/>
    </source>
</evidence>
<protein>
    <submittedName>
        <fullName evidence="1">Uncharacterized protein</fullName>
    </submittedName>
</protein>
<sequence>MKLLSRKDEAAAEGNPLVNFGGSFKFYGYWRSQRFDLLPAEKTAADMLVISEESLGQERARLRRAIDYQLTFRPMGRTLIEVERQSTASSF</sequence>
<geneLocation type="plasmid" evidence="1">
    <name>pRg502a</name>
</geneLocation>
<dbReference type="AlphaFoldDB" id="S3H3Y9"/>
<proteinExistence type="predicted"/>
<dbReference type="HOGENOM" id="CLU_2424818_0_0_5"/>
<reference evidence="1 2" key="1">
    <citation type="journal article" date="2012" name="J. Bacteriol.">
        <title>Genome sequence of Rhizobium grahamii CCGE502, a broad-host-range symbiont with low nodulation competitiveness in Phaseolus vulgaris.</title>
        <authorList>
            <person name="Althabegoiti M.J."/>
            <person name="Lozano L."/>
            <person name="Torres-Tejerizo G."/>
            <person name="Ormeno-Orrillo E."/>
            <person name="Rogel M.A."/>
            <person name="Gonzalez V."/>
            <person name="Martinez-Romero E."/>
        </authorList>
    </citation>
    <scope>NUCLEOTIDE SEQUENCE [LARGE SCALE GENOMIC DNA]</scope>
    <source>
        <strain evidence="1 2">CCGE 502</strain>
        <plasmid evidence="1">pRg502a</plasmid>
    </source>
</reference>
<dbReference type="RefSeq" id="WP_016558627.1">
    <property type="nucleotide sequence ID" value="NZ_AEYE02000038.1"/>
</dbReference>
<keyword evidence="2" id="KW-1185">Reference proteome</keyword>
<name>S3H3Y9_9HYPH</name>
<keyword evidence="1" id="KW-0614">Plasmid</keyword>